<feature type="domain" description="PWWP" evidence="14">
    <location>
        <begin position="473"/>
        <end position="535"/>
    </location>
</feature>
<feature type="domain" description="PWWP" evidence="14">
    <location>
        <begin position="49"/>
        <end position="102"/>
    </location>
</feature>
<evidence type="ECO:0000256" key="12">
    <source>
        <dbReference type="SAM" id="MobiDB-lite"/>
    </source>
</evidence>
<name>H9CXT1_SCHMD</name>
<dbReference type="PROSITE" id="PS50280">
    <property type="entry name" value="SET"/>
    <property type="match status" value="1"/>
</dbReference>
<keyword evidence="11" id="KW-0539">Nucleus</keyword>
<dbReference type="InterPro" id="IPR013083">
    <property type="entry name" value="Znf_RING/FYVE/PHD"/>
</dbReference>
<dbReference type="Pfam" id="PF00855">
    <property type="entry name" value="PWWP"/>
    <property type="match status" value="2"/>
</dbReference>
<reference evidence="17" key="1">
    <citation type="journal article" date="2012" name="Cell Stem Cell">
        <title>Genetic Regulators of a Pluripotent Adult Stem Cell System in Planarians Identified by RNAi and Clonal Analysis.</title>
        <authorList>
            <person name="Wagner D.E."/>
            <person name="Ho J.J."/>
            <person name="Reddien P.W."/>
        </authorList>
    </citation>
    <scope>NUCLEOTIDE SEQUENCE</scope>
    <source>
        <strain evidence="17">CIW4</strain>
    </source>
</reference>
<comment type="subcellular location">
    <subcellularLocation>
        <location evidence="2">Chromosome</location>
    </subcellularLocation>
    <subcellularLocation>
        <location evidence="1">Nucleus</location>
    </subcellularLocation>
</comment>
<feature type="region of interest" description="Disordered" evidence="12">
    <location>
        <begin position="806"/>
        <end position="827"/>
    </location>
</feature>
<evidence type="ECO:0000256" key="5">
    <source>
        <dbReference type="ARBA" id="ARBA00022603"/>
    </source>
</evidence>
<proteinExistence type="evidence at transcript level"/>
<dbReference type="GO" id="GO:0032259">
    <property type="term" value="P:methylation"/>
    <property type="evidence" value="ECO:0007669"/>
    <property type="project" value="UniProtKB-KW"/>
</dbReference>
<evidence type="ECO:0000259" key="16">
    <source>
        <dbReference type="PROSITE" id="PS51215"/>
    </source>
</evidence>
<evidence type="ECO:0000259" key="15">
    <source>
        <dbReference type="PROSITE" id="PS50868"/>
    </source>
</evidence>
<dbReference type="Pfam" id="PF22908">
    <property type="entry name" value="PHD_NSD"/>
    <property type="match status" value="2"/>
</dbReference>
<dbReference type="Pfam" id="PF00856">
    <property type="entry name" value="SET"/>
    <property type="match status" value="1"/>
</dbReference>
<dbReference type="InterPro" id="IPR000313">
    <property type="entry name" value="PWWP_dom"/>
</dbReference>
<organism evidence="17">
    <name type="scientific">Schmidtea mediterranea</name>
    <name type="common">Freshwater planarian flatworm</name>
    <dbReference type="NCBI Taxonomy" id="79327"/>
    <lineage>
        <taxon>Eukaryota</taxon>
        <taxon>Metazoa</taxon>
        <taxon>Spiralia</taxon>
        <taxon>Lophotrochozoa</taxon>
        <taxon>Platyhelminthes</taxon>
        <taxon>Rhabditophora</taxon>
        <taxon>Seriata</taxon>
        <taxon>Tricladida</taxon>
        <taxon>Continenticola</taxon>
        <taxon>Geoplanoidea</taxon>
        <taxon>Dugesiidae</taxon>
        <taxon>Schmidtea</taxon>
    </lineage>
</organism>
<dbReference type="SMART" id="SM00570">
    <property type="entry name" value="AWS"/>
    <property type="match status" value="1"/>
</dbReference>
<dbReference type="SMART" id="SM00317">
    <property type="entry name" value="SET"/>
    <property type="match status" value="1"/>
</dbReference>
<dbReference type="PANTHER" id="PTHR22884">
    <property type="entry name" value="SET DOMAIN PROTEINS"/>
    <property type="match status" value="1"/>
</dbReference>
<evidence type="ECO:0000313" key="17">
    <source>
        <dbReference type="EMBL" id="AFD29602.1"/>
    </source>
</evidence>
<dbReference type="SUPFAM" id="SSF57903">
    <property type="entry name" value="FYVE/PHD zinc finger"/>
    <property type="match status" value="2"/>
</dbReference>
<protein>
    <submittedName>
        <fullName evidence="17">NSD-1</fullName>
    </submittedName>
</protein>
<dbReference type="InterPro" id="IPR011011">
    <property type="entry name" value="Znf_FYVE_PHD"/>
</dbReference>
<dbReference type="SUPFAM" id="SSF63748">
    <property type="entry name" value="Tudor/PWWP/MBT"/>
    <property type="match status" value="2"/>
</dbReference>
<evidence type="ECO:0000256" key="4">
    <source>
        <dbReference type="ARBA" id="ARBA00022553"/>
    </source>
</evidence>
<keyword evidence="8" id="KW-0479">Metal-binding</keyword>
<sequence>MLFNSIIINSISYNMFKELTNLNNNSSNVSLLSTSSNRTEDSRSKSYKVGQIICGKVGKYPWWPCMVNTIPTSNEPRVLVSYFGKKNDYSYLFDDCTMYAQTKSDFENIFKLHNHDKKTLARLAHYKKQLDLAWKEVEIASLLDENSRFELYKIKCEIKESINPPKKRIRPPKPKKEKAASKPQEIIKREPIKYAFDELTLPFVSVKLTNKNCRYCLETKNIVQCNKCLFNNFHVKCLEFLQNSIETKINDLDRCLECSLGIIRCYACYKIVDISNEQGFMRCIIKTCTKWFHTNCLETGPMLEMTKFPKPGQLVCPCHICHKCELVNPSPKYRCTKLIVCIMCPATFHTGDWCIPAGSVELNTGEIICPRHLVDLNFSMNIMVPPFVARVKSDLQERIYGNTLTKISEPMTITPSTVTKPTNVNWCFKCGEGGELLCCETCPAAYHFKCTDLKEIPQKFYCPDCASFCYRSYGEIVWIKCGTHPWWPGQILHLENVPKNIAAKKHANGQFVVQFFGSRDYMWRDHGNVFLYEKEDECNSKTSKYRYNNIFLEGIKEAAIGYVTREEKWQSGSCDHVMNSKIYNKIQVNKCPLELRRKVVPETPHCNCISFDPKSDCSIGSGCFNVASKCECDPQICNLGDKCKNQNFVKRIYPKQYTFWANDRGWGLKADEFIKTKQFVNEYIGEIITMEESEKRILWANENNITDFYFMELDNGRLIDARQFSNLSRFINNSCDPNLVAEKWIVNREHRIGLFALRDIQKGEELTFQYNLQNKSSNRIVCKCFSVNCSGFLGEAPKMAKVSKLKSDTSKKSKGDTTESESSCKSFLTDKNSNSQCFRCGEIIDMLSSIVCSVGPCMKTYHSVCLNLNMANYVQSSWICPHHYCDVCARPSHHFSSNTTESYCNKDFIKKFNS</sequence>
<dbReference type="AlphaFoldDB" id="H9CXT1"/>
<dbReference type="InterPro" id="IPR046341">
    <property type="entry name" value="SET_dom_sf"/>
</dbReference>
<evidence type="ECO:0000256" key="1">
    <source>
        <dbReference type="ARBA" id="ARBA00004123"/>
    </source>
</evidence>
<dbReference type="SUPFAM" id="SSF82199">
    <property type="entry name" value="SET domain"/>
    <property type="match status" value="1"/>
</dbReference>
<evidence type="ECO:0000256" key="2">
    <source>
        <dbReference type="ARBA" id="ARBA00004286"/>
    </source>
</evidence>
<dbReference type="InterPro" id="IPR019786">
    <property type="entry name" value="Zinc_finger_PHD-type_CS"/>
</dbReference>
<feature type="compositionally biased region" description="Basic and acidic residues" evidence="12">
    <location>
        <begin position="806"/>
        <end position="817"/>
    </location>
</feature>
<dbReference type="InterPro" id="IPR055198">
    <property type="entry name" value="NSD_PHD"/>
</dbReference>
<evidence type="ECO:0000256" key="6">
    <source>
        <dbReference type="ARBA" id="ARBA00022679"/>
    </source>
</evidence>
<dbReference type="PROSITE" id="PS50868">
    <property type="entry name" value="POST_SET"/>
    <property type="match status" value="1"/>
</dbReference>
<dbReference type="Gene3D" id="2.30.30.140">
    <property type="match status" value="2"/>
</dbReference>
<dbReference type="CDD" id="cd05838">
    <property type="entry name" value="PWWP_NSD_rpt2"/>
    <property type="match status" value="1"/>
</dbReference>
<evidence type="ECO:0000256" key="7">
    <source>
        <dbReference type="ARBA" id="ARBA00022691"/>
    </source>
</evidence>
<dbReference type="InterPro" id="IPR001965">
    <property type="entry name" value="Znf_PHD"/>
</dbReference>
<keyword evidence="7" id="KW-0949">S-adenosyl-L-methionine</keyword>
<dbReference type="GO" id="GO:0016279">
    <property type="term" value="F:protein-lysine N-methyltransferase activity"/>
    <property type="evidence" value="ECO:0007669"/>
    <property type="project" value="UniProtKB-ARBA"/>
</dbReference>
<accession>H9CXT1</accession>
<dbReference type="OrthoDB" id="422362at2759"/>
<dbReference type="GO" id="GO:0005694">
    <property type="term" value="C:chromosome"/>
    <property type="evidence" value="ECO:0007669"/>
    <property type="project" value="UniProtKB-SubCell"/>
</dbReference>
<feature type="domain" description="SET" evidence="13">
    <location>
        <begin position="650"/>
        <end position="771"/>
    </location>
</feature>
<dbReference type="SMART" id="SM00293">
    <property type="entry name" value="PWWP"/>
    <property type="match status" value="2"/>
</dbReference>
<keyword evidence="5" id="KW-0489">Methyltransferase</keyword>
<dbReference type="Gene3D" id="2.170.270.10">
    <property type="entry name" value="SET domain"/>
    <property type="match status" value="1"/>
</dbReference>
<dbReference type="InterPro" id="IPR006560">
    <property type="entry name" value="AWS_dom"/>
</dbReference>
<evidence type="ECO:0000256" key="3">
    <source>
        <dbReference type="ARBA" id="ARBA00022454"/>
    </source>
</evidence>
<dbReference type="CDD" id="cd15567">
    <property type="entry name" value="PHD4_NSD"/>
    <property type="match status" value="1"/>
</dbReference>
<evidence type="ECO:0000256" key="11">
    <source>
        <dbReference type="ARBA" id="ARBA00023242"/>
    </source>
</evidence>
<dbReference type="Pfam" id="PF17907">
    <property type="entry name" value="AWS"/>
    <property type="match status" value="1"/>
</dbReference>
<dbReference type="Gene3D" id="3.30.40.10">
    <property type="entry name" value="Zinc/RING finger domain, C3HC4 (zinc finger)"/>
    <property type="match status" value="3"/>
</dbReference>
<dbReference type="PROSITE" id="PS50812">
    <property type="entry name" value="PWWP"/>
    <property type="match status" value="2"/>
</dbReference>
<keyword evidence="9" id="KW-0863">Zinc-finger</keyword>
<dbReference type="EMBL" id="JQ425134">
    <property type="protein sequence ID" value="AFD29602.1"/>
    <property type="molecule type" value="mRNA"/>
</dbReference>
<evidence type="ECO:0000256" key="10">
    <source>
        <dbReference type="ARBA" id="ARBA00022833"/>
    </source>
</evidence>
<dbReference type="PROSITE" id="PS01359">
    <property type="entry name" value="ZF_PHD_1"/>
    <property type="match status" value="1"/>
</dbReference>
<dbReference type="InterPro" id="IPR001214">
    <property type="entry name" value="SET_dom"/>
</dbReference>
<evidence type="ECO:0000259" key="13">
    <source>
        <dbReference type="PROSITE" id="PS50280"/>
    </source>
</evidence>
<dbReference type="PROSITE" id="PS51215">
    <property type="entry name" value="AWS"/>
    <property type="match status" value="1"/>
</dbReference>
<keyword evidence="6" id="KW-0808">Transferase</keyword>
<evidence type="ECO:0000256" key="8">
    <source>
        <dbReference type="ARBA" id="ARBA00022723"/>
    </source>
</evidence>
<keyword evidence="10" id="KW-0862">Zinc</keyword>
<dbReference type="InterPro" id="IPR050777">
    <property type="entry name" value="SET2_Histone-Lys_MeTrsfase"/>
</dbReference>
<keyword evidence="3" id="KW-0158">Chromosome</keyword>
<feature type="domain" description="Post-SET" evidence="15">
    <location>
        <begin position="778"/>
        <end position="794"/>
    </location>
</feature>
<dbReference type="InterPro" id="IPR003616">
    <property type="entry name" value="Post-SET_dom"/>
</dbReference>
<evidence type="ECO:0000259" key="14">
    <source>
        <dbReference type="PROSITE" id="PS50812"/>
    </source>
</evidence>
<evidence type="ECO:0000256" key="9">
    <source>
        <dbReference type="ARBA" id="ARBA00022771"/>
    </source>
</evidence>
<dbReference type="CDD" id="cd15566">
    <property type="entry name" value="PHD3_NSD"/>
    <property type="match status" value="1"/>
</dbReference>
<dbReference type="GO" id="GO:0005634">
    <property type="term" value="C:nucleus"/>
    <property type="evidence" value="ECO:0007669"/>
    <property type="project" value="UniProtKB-SubCell"/>
</dbReference>
<dbReference type="GO" id="GO:0008270">
    <property type="term" value="F:zinc ion binding"/>
    <property type="evidence" value="ECO:0007669"/>
    <property type="project" value="UniProtKB-KW"/>
</dbReference>
<dbReference type="GO" id="GO:0140938">
    <property type="term" value="F:histone H3 methyltransferase activity"/>
    <property type="evidence" value="ECO:0007669"/>
    <property type="project" value="UniProtKB-ARBA"/>
</dbReference>
<keyword evidence="4" id="KW-0597">Phosphoprotein</keyword>
<dbReference type="SMART" id="SM00249">
    <property type="entry name" value="PHD"/>
    <property type="match status" value="5"/>
</dbReference>
<feature type="domain" description="AWS" evidence="16">
    <location>
        <begin position="601"/>
        <end position="652"/>
    </location>
</feature>